<keyword evidence="2" id="KW-1185">Reference proteome</keyword>
<sequence length="206" mass="23679">MHKINVKEYLEEACHADVNVGESSTNIEPVTIRDRVNNNMNDIECNEINSNDTMDNHEFIQMIKNYLAKMYNCKKELIQAGTVNLEDSSNEKNALKDNSNKENVLKEVSDNENILEDESDKENIFSSIQLRNPLKVTTKSRPKSVSYCKNNNKINKHLIHNNSKQKHSSDHNNGKQKHGPNLCSYCKESGHNIVRCPKKSMNQYQN</sequence>
<comment type="caution">
    <text evidence="1">The sequence shown here is derived from an EMBL/GenBank/DDBJ whole genome shotgun (WGS) entry which is preliminary data.</text>
</comment>
<accession>A0ABN7VJN0</accession>
<dbReference type="SUPFAM" id="SSF57756">
    <property type="entry name" value="Retrovirus zinc finger-like domains"/>
    <property type="match status" value="1"/>
</dbReference>
<gene>
    <name evidence="1" type="ORF">GMARGA_LOCUS19563</name>
</gene>
<evidence type="ECO:0000313" key="1">
    <source>
        <dbReference type="EMBL" id="CAG8779792.1"/>
    </source>
</evidence>
<protein>
    <submittedName>
        <fullName evidence="1">36773_t:CDS:1</fullName>
    </submittedName>
</protein>
<organism evidence="1 2">
    <name type="scientific">Gigaspora margarita</name>
    <dbReference type="NCBI Taxonomy" id="4874"/>
    <lineage>
        <taxon>Eukaryota</taxon>
        <taxon>Fungi</taxon>
        <taxon>Fungi incertae sedis</taxon>
        <taxon>Mucoromycota</taxon>
        <taxon>Glomeromycotina</taxon>
        <taxon>Glomeromycetes</taxon>
        <taxon>Diversisporales</taxon>
        <taxon>Gigasporaceae</taxon>
        <taxon>Gigaspora</taxon>
    </lineage>
</organism>
<name>A0ABN7VJN0_GIGMA</name>
<evidence type="ECO:0000313" key="2">
    <source>
        <dbReference type="Proteomes" id="UP000789901"/>
    </source>
</evidence>
<dbReference type="InterPro" id="IPR036875">
    <property type="entry name" value="Znf_CCHC_sf"/>
</dbReference>
<dbReference type="Proteomes" id="UP000789901">
    <property type="component" value="Unassembled WGS sequence"/>
</dbReference>
<reference evidence="1 2" key="1">
    <citation type="submission" date="2021-06" db="EMBL/GenBank/DDBJ databases">
        <authorList>
            <person name="Kallberg Y."/>
            <person name="Tangrot J."/>
            <person name="Rosling A."/>
        </authorList>
    </citation>
    <scope>NUCLEOTIDE SEQUENCE [LARGE SCALE GENOMIC DNA]</scope>
    <source>
        <strain evidence="1 2">120-4 pot B 10/14</strain>
    </source>
</reference>
<proteinExistence type="predicted"/>
<dbReference type="EMBL" id="CAJVQB010016418">
    <property type="protein sequence ID" value="CAG8779792.1"/>
    <property type="molecule type" value="Genomic_DNA"/>
</dbReference>